<evidence type="ECO:0000313" key="2">
    <source>
        <dbReference type="Proteomes" id="UP000275069"/>
    </source>
</evidence>
<dbReference type="EMBL" id="CP032624">
    <property type="protein sequence ID" value="AYG02368.1"/>
    <property type="molecule type" value="Genomic_DNA"/>
</dbReference>
<dbReference type="AlphaFoldDB" id="A0A387BI56"/>
<protein>
    <recommendedName>
        <fullName evidence="3">Phage tail assembly protein</fullName>
    </recommendedName>
</protein>
<name>A0A387BI56_9MICO</name>
<evidence type="ECO:0008006" key="3">
    <source>
        <dbReference type="Google" id="ProtNLM"/>
    </source>
</evidence>
<accession>A0A387BI56</accession>
<proteinExistence type="predicted"/>
<organism evidence="1 2">
    <name type="scientific">Gryllotalpicola protaetiae</name>
    <dbReference type="NCBI Taxonomy" id="2419771"/>
    <lineage>
        <taxon>Bacteria</taxon>
        <taxon>Bacillati</taxon>
        <taxon>Actinomycetota</taxon>
        <taxon>Actinomycetes</taxon>
        <taxon>Micrococcales</taxon>
        <taxon>Microbacteriaceae</taxon>
        <taxon>Gryllotalpicola</taxon>
    </lineage>
</organism>
<gene>
    <name evidence="1" type="ORF">D7I44_01680</name>
</gene>
<keyword evidence="2" id="KW-1185">Reference proteome</keyword>
<sequence>MTTDSPDIIVVPDYEPSGKTVRVRLPGMPKPVTIPDSDDVVNLEMLDGFQAGNFKPLVNIFPPEAQAAFRALRPKQIAAFIDGWTGGQGKSVSSPTS</sequence>
<evidence type="ECO:0000313" key="1">
    <source>
        <dbReference type="EMBL" id="AYG02368.1"/>
    </source>
</evidence>
<dbReference type="Proteomes" id="UP000275069">
    <property type="component" value="Chromosome"/>
</dbReference>
<dbReference type="KEGG" id="gry:D7I44_01680"/>
<dbReference type="RefSeq" id="WP_120787902.1">
    <property type="nucleotide sequence ID" value="NZ_CP032624.1"/>
</dbReference>
<reference evidence="1 2" key="1">
    <citation type="submission" date="2018-09" db="EMBL/GenBank/DDBJ databases">
        <title>Genome sequencing of strain 2DFW10M-5.</title>
        <authorList>
            <person name="Heo J."/>
            <person name="Kim S.-J."/>
            <person name="Kwon S.-W."/>
        </authorList>
    </citation>
    <scope>NUCLEOTIDE SEQUENCE [LARGE SCALE GENOMIC DNA]</scope>
    <source>
        <strain evidence="1 2">2DFW10M-5</strain>
    </source>
</reference>